<accession>A0A4V2RY68</accession>
<reference evidence="1 2" key="1">
    <citation type="journal article" date="2015" name="Stand. Genomic Sci.">
        <title>Genomic Encyclopedia of Bacterial and Archaeal Type Strains, Phase III: the genomes of soil and plant-associated and newly described type strains.</title>
        <authorList>
            <person name="Whitman W.B."/>
            <person name="Woyke T."/>
            <person name="Klenk H.P."/>
            <person name="Zhou Y."/>
            <person name="Lilburn T.G."/>
            <person name="Beck B.J."/>
            <person name="De Vos P."/>
            <person name="Vandamme P."/>
            <person name="Eisen J.A."/>
            <person name="Garrity G."/>
            <person name="Hugenholtz P."/>
            <person name="Kyrpides N.C."/>
        </authorList>
    </citation>
    <scope>NUCLEOTIDE SEQUENCE [LARGE SCALE GENOMIC DNA]</scope>
    <source>
        <strain evidence="1 2">VKM Ac-2572</strain>
    </source>
</reference>
<proteinExistence type="predicted"/>
<dbReference type="EMBL" id="SLWN01000016">
    <property type="protein sequence ID" value="TCO18079.1"/>
    <property type="molecule type" value="Genomic_DNA"/>
</dbReference>
<sequence length="91" mass="9984">MIVKVTRSGGFAGLMAHGELDTAGQPDADRLEAALQALDPARLGSGRPQPDRYVYRVEVRDAPERDATHLIVAEQDLDETTAWLLDRVLQS</sequence>
<dbReference type="Pfam" id="PF20242">
    <property type="entry name" value="Emfourin"/>
    <property type="match status" value="1"/>
</dbReference>
<gene>
    <name evidence="1" type="ORF">EV652_116107</name>
</gene>
<dbReference type="Proteomes" id="UP000294508">
    <property type="component" value="Unassembled WGS sequence"/>
</dbReference>
<evidence type="ECO:0008006" key="3">
    <source>
        <dbReference type="Google" id="ProtNLM"/>
    </source>
</evidence>
<name>A0A4V2RY68_9ACTN</name>
<dbReference type="AlphaFoldDB" id="A0A4V2RY68"/>
<dbReference type="InterPro" id="IPR049457">
    <property type="entry name" value="Emfourin"/>
</dbReference>
<comment type="caution">
    <text evidence="1">The sequence shown here is derived from an EMBL/GenBank/DDBJ whole genome shotgun (WGS) entry which is preliminary data.</text>
</comment>
<organism evidence="1 2">
    <name type="scientific">Kribbella steppae</name>
    <dbReference type="NCBI Taxonomy" id="2512223"/>
    <lineage>
        <taxon>Bacteria</taxon>
        <taxon>Bacillati</taxon>
        <taxon>Actinomycetota</taxon>
        <taxon>Actinomycetes</taxon>
        <taxon>Propionibacteriales</taxon>
        <taxon>Kribbellaceae</taxon>
        <taxon>Kribbella</taxon>
    </lineage>
</organism>
<keyword evidence="2" id="KW-1185">Reference proteome</keyword>
<dbReference type="RefSeq" id="WP_132214024.1">
    <property type="nucleotide sequence ID" value="NZ_SLWN01000016.1"/>
</dbReference>
<evidence type="ECO:0000313" key="2">
    <source>
        <dbReference type="Proteomes" id="UP000294508"/>
    </source>
</evidence>
<evidence type="ECO:0000313" key="1">
    <source>
        <dbReference type="EMBL" id="TCO18079.1"/>
    </source>
</evidence>
<protein>
    <recommendedName>
        <fullName evidence="3">Metalloprotease</fullName>
    </recommendedName>
</protein>
<dbReference type="OrthoDB" id="4947318at2"/>